<keyword evidence="3" id="KW-1185">Reference proteome</keyword>
<dbReference type="PROSITE" id="PS00201">
    <property type="entry name" value="FLAVODOXIN"/>
    <property type="match status" value="1"/>
</dbReference>
<name>A0A8I0AAK4_9CLOT</name>
<dbReference type="AlphaFoldDB" id="A0A8I0AAK4"/>
<dbReference type="GO" id="GO:0009055">
    <property type="term" value="F:electron transfer activity"/>
    <property type="evidence" value="ECO:0007669"/>
    <property type="project" value="InterPro"/>
</dbReference>
<dbReference type="Gene3D" id="3.40.50.360">
    <property type="match status" value="1"/>
</dbReference>
<dbReference type="InterPro" id="IPR029039">
    <property type="entry name" value="Flavoprotein-like_sf"/>
</dbReference>
<dbReference type="Pfam" id="PF12641">
    <property type="entry name" value="Flavodoxin_3"/>
    <property type="match status" value="1"/>
</dbReference>
<dbReference type="GO" id="GO:0010181">
    <property type="term" value="F:FMN binding"/>
    <property type="evidence" value="ECO:0007669"/>
    <property type="project" value="InterPro"/>
</dbReference>
<evidence type="ECO:0000313" key="3">
    <source>
        <dbReference type="Proteomes" id="UP000662088"/>
    </source>
</evidence>
<dbReference type="RefSeq" id="WP_186835667.1">
    <property type="nucleotide sequence ID" value="NZ_JACOOQ010000040.1"/>
</dbReference>
<gene>
    <name evidence="2" type="ORF">H8R92_12910</name>
</gene>
<proteinExistence type="predicted"/>
<evidence type="ECO:0000259" key="1">
    <source>
        <dbReference type="Pfam" id="PF12641"/>
    </source>
</evidence>
<reference evidence="2" key="1">
    <citation type="submission" date="2020-08" db="EMBL/GenBank/DDBJ databases">
        <title>Genome public.</title>
        <authorList>
            <person name="Liu C."/>
            <person name="Sun Q."/>
        </authorList>
    </citation>
    <scope>NUCLEOTIDE SEQUENCE</scope>
    <source>
        <strain evidence="2">NSJ-42</strain>
    </source>
</reference>
<feature type="domain" description="Flavodoxin-like" evidence="1">
    <location>
        <begin position="8"/>
        <end position="166"/>
    </location>
</feature>
<evidence type="ECO:0000313" key="2">
    <source>
        <dbReference type="EMBL" id="MBC5641252.1"/>
    </source>
</evidence>
<sequence length="172" mass="19867">MKRERYSIIYSSKTGNTKKLAEAIYNTLPQNKCDYYGTVDKIDDVLSNVIYIGFWTEKGNADHLTIDFLNKLKNKKIFLFGTAGYGESEKYFEGIINNVKKNIDSSNTIIGTFMCQGKMPLSVRKRYEKMREQNNISLNIDKLIANFDKALSHPNKVDLKTLEQIVILYEEK</sequence>
<dbReference type="NCBIfam" id="NF045594">
    <property type="entry name" value="flavodox_BilS"/>
    <property type="match status" value="1"/>
</dbReference>
<dbReference type="GO" id="GO:0016651">
    <property type="term" value="F:oxidoreductase activity, acting on NAD(P)H"/>
    <property type="evidence" value="ECO:0007669"/>
    <property type="project" value="UniProtKB-ARBA"/>
</dbReference>
<dbReference type="SUPFAM" id="SSF52218">
    <property type="entry name" value="Flavoproteins"/>
    <property type="match status" value="1"/>
</dbReference>
<dbReference type="EMBL" id="JACOOQ010000040">
    <property type="protein sequence ID" value="MBC5641252.1"/>
    <property type="molecule type" value="Genomic_DNA"/>
</dbReference>
<protein>
    <submittedName>
        <fullName evidence="2">Flavodoxin family protein</fullName>
    </submittedName>
</protein>
<dbReference type="InterPro" id="IPR001226">
    <property type="entry name" value="Flavodoxin_CS"/>
</dbReference>
<accession>A0A8I0AAK4</accession>
<comment type="caution">
    <text evidence="2">The sequence shown here is derived from an EMBL/GenBank/DDBJ whole genome shotgun (WGS) entry which is preliminary data.</text>
</comment>
<organism evidence="2 3">
    <name type="scientific">Clostridium lentum</name>
    <dbReference type="NCBI Taxonomy" id="2763037"/>
    <lineage>
        <taxon>Bacteria</taxon>
        <taxon>Bacillati</taxon>
        <taxon>Bacillota</taxon>
        <taxon>Clostridia</taxon>
        <taxon>Eubacteriales</taxon>
        <taxon>Clostridiaceae</taxon>
        <taxon>Clostridium</taxon>
    </lineage>
</organism>
<dbReference type="InterPro" id="IPR008254">
    <property type="entry name" value="Flavodoxin/NO_synth"/>
</dbReference>
<dbReference type="InterPro" id="IPR054633">
    <property type="entry name" value="BilS"/>
</dbReference>
<dbReference type="Proteomes" id="UP000662088">
    <property type="component" value="Unassembled WGS sequence"/>
</dbReference>